<dbReference type="Pfam" id="PF00041">
    <property type="entry name" value="fn3"/>
    <property type="match status" value="1"/>
</dbReference>
<organism evidence="3 4">
    <name type="scientific">Goodea atripinnis</name>
    <dbReference type="NCBI Taxonomy" id="208336"/>
    <lineage>
        <taxon>Eukaryota</taxon>
        <taxon>Metazoa</taxon>
        <taxon>Chordata</taxon>
        <taxon>Craniata</taxon>
        <taxon>Vertebrata</taxon>
        <taxon>Euteleostomi</taxon>
        <taxon>Actinopterygii</taxon>
        <taxon>Neopterygii</taxon>
        <taxon>Teleostei</taxon>
        <taxon>Neoteleostei</taxon>
        <taxon>Acanthomorphata</taxon>
        <taxon>Ovalentaria</taxon>
        <taxon>Atherinomorphae</taxon>
        <taxon>Cyprinodontiformes</taxon>
        <taxon>Goodeidae</taxon>
        <taxon>Goodea</taxon>
    </lineage>
</organism>
<protein>
    <recommendedName>
        <fullName evidence="2">Fibronectin type-III domain-containing protein</fullName>
    </recommendedName>
</protein>
<dbReference type="EMBL" id="JAHRIO010030947">
    <property type="protein sequence ID" value="MEQ2168403.1"/>
    <property type="molecule type" value="Genomic_DNA"/>
</dbReference>
<feature type="domain" description="Fibronectin type-III" evidence="2">
    <location>
        <begin position="100"/>
        <end position="190"/>
    </location>
</feature>
<evidence type="ECO:0000313" key="3">
    <source>
        <dbReference type="EMBL" id="MEQ2168403.1"/>
    </source>
</evidence>
<dbReference type="SUPFAM" id="SSF49265">
    <property type="entry name" value="Fibronectin type III"/>
    <property type="match status" value="3"/>
</dbReference>
<dbReference type="PANTHER" id="PTHR46708">
    <property type="entry name" value="TENASCIN"/>
    <property type="match status" value="1"/>
</dbReference>
<evidence type="ECO:0000256" key="1">
    <source>
        <dbReference type="ARBA" id="ARBA00022737"/>
    </source>
</evidence>
<keyword evidence="1" id="KW-0677">Repeat</keyword>
<gene>
    <name evidence="3" type="ORF">GOODEAATRI_013966</name>
</gene>
<dbReference type="InterPro" id="IPR013783">
    <property type="entry name" value="Ig-like_fold"/>
</dbReference>
<dbReference type="CDD" id="cd00063">
    <property type="entry name" value="FN3"/>
    <property type="match status" value="1"/>
</dbReference>
<dbReference type="PROSITE" id="PS50853">
    <property type="entry name" value="FN3"/>
    <property type="match status" value="1"/>
</dbReference>
<dbReference type="InterPro" id="IPR050991">
    <property type="entry name" value="ECM_Regulatory_Proteins"/>
</dbReference>
<evidence type="ECO:0000313" key="4">
    <source>
        <dbReference type="Proteomes" id="UP001476798"/>
    </source>
</evidence>
<evidence type="ECO:0000259" key="2">
    <source>
        <dbReference type="PROSITE" id="PS50853"/>
    </source>
</evidence>
<reference evidence="3 4" key="1">
    <citation type="submission" date="2021-06" db="EMBL/GenBank/DDBJ databases">
        <authorList>
            <person name="Palmer J.M."/>
        </authorList>
    </citation>
    <scope>NUCLEOTIDE SEQUENCE [LARGE SCALE GENOMIC DNA]</scope>
    <source>
        <strain evidence="3 4">GA_2019</strain>
        <tissue evidence="3">Muscle</tissue>
    </source>
</reference>
<proteinExistence type="predicted"/>
<dbReference type="InterPro" id="IPR036116">
    <property type="entry name" value="FN3_sf"/>
</dbReference>
<comment type="caution">
    <text evidence="3">The sequence shown here is derived from an EMBL/GenBank/DDBJ whole genome shotgun (WGS) entry which is preliminary data.</text>
</comment>
<name>A0ABV0NCS9_9TELE</name>
<accession>A0ABV0NCS9</accession>
<dbReference type="Gene3D" id="2.60.40.10">
    <property type="entry name" value="Immunoglobulins"/>
    <property type="match status" value="3"/>
</dbReference>
<dbReference type="PANTHER" id="PTHR46708:SF12">
    <property type="entry name" value="TENASCIN N"/>
    <property type="match status" value="1"/>
</dbReference>
<keyword evidence="4" id="KW-1185">Reference proteome</keyword>
<dbReference type="Proteomes" id="UP001476798">
    <property type="component" value="Unassembled WGS sequence"/>
</dbReference>
<dbReference type="SMART" id="SM00060">
    <property type="entry name" value="FN3"/>
    <property type="match status" value="1"/>
</dbReference>
<sequence length="197" mass="21274">MLSYTSAEGSSSDIFVGRDSTSYRLVGLRPGVLHTVYIWAFSGDKVSGKSSTEAETVGSDTSYVLTDPRPGVVYPVNVWVVSGSKASRKISTQAETELDAPANLIARDETESSFSLSWDPVQAEIDGYILTYTVPDGSTKEITVGPDRTSYMLTGLQPAVLYTVYIKAVRGDKTSRTISTQAETGVTYQILVNLFSS</sequence>
<dbReference type="InterPro" id="IPR003961">
    <property type="entry name" value="FN3_dom"/>
</dbReference>